<feature type="compositionally biased region" description="Basic and acidic residues" evidence="1">
    <location>
        <begin position="161"/>
        <end position="174"/>
    </location>
</feature>
<dbReference type="VEuPathDB" id="FungiDB:CHGG_03228"/>
<dbReference type="EMBL" id="CH408030">
    <property type="protein sequence ID" value="EAQ91293.1"/>
    <property type="molecule type" value="Genomic_DNA"/>
</dbReference>
<dbReference type="HOGENOM" id="CLU_044746_1_0_1"/>
<dbReference type="GO" id="GO:0006364">
    <property type="term" value="P:rRNA processing"/>
    <property type="evidence" value="ECO:0007669"/>
    <property type="project" value="InterPro"/>
</dbReference>
<dbReference type="InterPro" id="IPR013268">
    <property type="entry name" value="UTP16"/>
</dbReference>
<feature type="compositionally biased region" description="Acidic residues" evidence="1">
    <location>
        <begin position="184"/>
        <end position="200"/>
    </location>
</feature>
<protein>
    <recommendedName>
        <fullName evidence="4">U3 snoRNA associated</fullName>
    </recommendedName>
</protein>
<dbReference type="AlphaFoldDB" id="Q2H976"/>
<sequence length="311" mass="35376">MVTRRSQTLAEQKQKAQDVIEILSSDSEPEAPDVEDDVEEPTHDSENIQDQPLLRAAGIKYKSEPKEDEELQQDEPHSVSGARLAVRNKEIGAAKHRHVSIEIPLPTLSELRRKKIEGSASGSQEGNDEDVFKTPKEHRKHITFDESDHDEQAAALKRKRQERDTFLRQQAAERKRTRKKPIGQDDEDDEDTPGVEEPALETEKREREVPKLLPLELLESDDEDDVPQQTDSDANGQHKRRKLGAAEQALLREPKLPKDKRLGSAAYRVVKRAGDARLAPRVKKQAVNMKEALLRRDRIAQPRGGFFVKNR</sequence>
<dbReference type="STRING" id="306901.Q2H976"/>
<dbReference type="InParanoid" id="Q2H976"/>
<dbReference type="Pfam" id="PF08297">
    <property type="entry name" value="U3_snoRNA_assoc"/>
    <property type="match status" value="1"/>
</dbReference>
<dbReference type="GeneID" id="4389148"/>
<evidence type="ECO:0000313" key="3">
    <source>
        <dbReference type="Proteomes" id="UP000001056"/>
    </source>
</evidence>
<feature type="region of interest" description="Disordered" evidence="1">
    <location>
        <begin position="104"/>
        <end position="263"/>
    </location>
</feature>
<feature type="region of interest" description="Disordered" evidence="1">
    <location>
        <begin position="22"/>
        <end position="82"/>
    </location>
</feature>
<feature type="compositionally biased region" description="Acidic residues" evidence="1">
    <location>
        <begin position="27"/>
        <end position="39"/>
    </location>
</feature>
<dbReference type="RefSeq" id="XP_001229744.1">
    <property type="nucleotide sequence ID" value="XM_001229743.1"/>
</dbReference>
<dbReference type="Proteomes" id="UP000001056">
    <property type="component" value="Unassembled WGS sequence"/>
</dbReference>
<dbReference type="OrthoDB" id="5245631at2759"/>
<evidence type="ECO:0000256" key="1">
    <source>
        <dbReference type="SAM" id="MobiDB-lite"/>
    </source>
</evidence>
<gene>
    <name evidence="2" type="ORF">CHGG_03228</name>
</gene>
<proteinExistence type="predicted"/>
<feature type="compositionally biased region" description="Basic and acidic residues" evidence="1">
    <location>
        <begin position="201"/>
        <end position="210"/>
    </location>
</feature>
<evidence type="ECO:0000313" key="2">
    <source>
        <dbReference type="EMBL" id="EAQ91293.1"/>
    </source>
</evidence>
<keyword evidence="3" id="KW-1185">Reference proteome</keyword>
<organism evidence="2 3">
    <name type="scientific">Chaetomium globosum (strain ATCC 6205 / CBS 148.51 / DSM 1962 / NBRC 6347 / NRRL 1970)</name>
    <name type="common">Soil fungus</name>
    <dbReference type="NCBI Taxonomy" id="306901"/>
    <lineage>
        <taxon>Eukaryota</taxon>
        <taxon>Fungi</taxon>
        <taxon>Dikarya</taxon>
        <taxon>Ascomycota</taxon>
        <taxon>Pezizomycotina</taxon>
        <taxon>Sordariomycetes</taxon>
        <taxon>Sordariomycetidae</taxon>
        <taxon>Sordariales</taxon>
        <taxon>Chaetomiaceae</taxon>
        <taxon>Chaetomium</taxon>
    </lineage>
</organism>
<accession>Q2H976</accession>
<feature type="compositionally biased region" description="Basic and acidic residues" evidence="1">
    <location>
        <begin position="250"/>
        <end position="262"/>
    </location>
</feature>
<dbReference type="eggNOG" id="ENOG502S51X">
    <property type="taxonomic scope" value="Eukaryota"/>
</dbReference>
<reference evidence="3" key="1">
    <citation type="journal article" date="2015" name="Genome Announc.">
        <title>Draft genome sequence of the cellulolytic fungus Chaetomium globosum.</title>
        <authorList>
            <person name="Cuomo C.A."/>
            <person name="Untereiner W.A."/>
            <person name="Ma L.-J."/>
            <person name="Grabherr M."/>
            <person name="Birren B.W."/>
        </authorList>
    </citation>
    <scope>NUCLEOTIDE SEQUENCE [LARGE SCALE GENOMIC DNA]</scope>
    <source>
        <strain evidence="3">ATCC 6205 / CBS 148.51 / DSM 1962 / NBRC 6347 / NRRL 1970</strain>
    </source>
</reference>
<dbReference type="GO" id="GO:0030515">
    <property type="term" value="F:snoRNA binding"/>
    <property type="evidence" value="ECO:0007669"/>
    <property type="project" value="InterPro"/>
</dbReference>
<feature type="compositionally biased region" description="Basic and acidic residues" evidence="1">
    <location>
        <begin position="142"/>
        <end position="152"/>
    </location>
</feature>
<evidence type="ECO:0008006" key="4">
    <source>
        <dbReference type="Google" id="ProtNLM"/>
    </source>
</evidence>
<name>Q2H976_CHAGB</name>